<gene>
    <name evidence="2" type="ORF">SCLCIDRAFT_1207254</name>
</gene>
<dbReference type="Proteomes" id="UP000053989">
    <property type="component" value="Unassembled WGS sequence"/>
</dbReference>
<keyword evidence="1" id="KW-0812">Transmembrane</keyword>
<keyword evidence="1" id="KW-1133">Transmembrane helix</keyword>
<evidence type="ECO:0000256" key="1">
    <source>
        <dbReference type="SAM" id="Phobius"/>
    </source>
</evidence>
<accession>A0A0C3A8E8</accession>
<sequence>MSIPLPSLHLFPPSAASLPILTHVNLTFYILAAFHRTAVLRDHVACTFCTVLPVRVSA</sequence>
<dbReference type="InParanoid" id="A0A0C3A8E8"/>
<keyword evidence="3" id="KW-1185">Reference proteome</keyword>
<organism evidence="2 3">
    <name type="scientific">Scleroderma citrinum Foug A</name>
    <dbReference type="NCBI Taxonomy" id="1036808"/>
    <lineage>
        <taxon>Eukaryota</taxon>
        <taxon>Fungi</taxon>
        <taxon>Dikarya</taxon>
        <taxon>Basidiomycota</taxon>
        <taxon>Agaricomycotina</taxon>
        <taxon>Agaricomycetes</taxon>
        <taxon>Agaricomycetidae</taxon>
        <taxon>Boletales</taxon>
        <taxon>Sclerodermatineae</taxon>
        <taxon>Sclerodermataceae</taxon>
        <taxon>Scleroderma</taxon>
    </lineage>
</organism>
<dbReference type="AlphaFoldDB" id="A0A0C3A8E8"/>
<dbReference type="HOGENOM" id="CLU_2980397_0_0_1"/>
<proteinExistence type="predicted"/>
<evidence type="ECO:0000313" key="2">
    <source>
        <dbReference type="EMBL" id="KIM69993.1"/>
    </source>
</evidence>
<feature type="transmembrane region" description="Helical" evidence="1">
    <location>
        <begin position="15"/>
        <end position="34"/>
    </location>
</feature>
<keyword evidence="1" id="KW-0472">Membrane</keyword>
<evidence type="ECO:0000313" key="3">
    <source>
        <dbReference type="Proteomes" id="UP000053989"/>
    </source>
</evidence>
<dbReference type="EMBL" id="KN822005">
    <property type="protein sequence ID" value="KIM69993.1"/>
    <property type="molecule type" value="Genomic_DNA"/>
</dbReference>
<reference evidence="3" key="2">
    <citation type="submission" date="2015-01" db="EMBL/GenBank/DDBJ databases">
        <title>Evolutionary Origins and Diversification of the Mycorrhizal Mutualists.</title>
        <authorList>
            <consortium name="DOE Joint Genome Institute"/>
            <consortium name="Mycorrhizal Genomics Consortium"/>
            <person name="Kohler A."/>
            <person name="Kuo A."/>
            <person name="Nagy L.G."/>
            <person name="Floudas D."/>
            <person name="Copeland A."/>
            <person name="Barry K.W."/>
            <person name="Cichocki N."/>
            <person name="Veneault-Fourrey C."/>
            <person name="LaButti K."/>
            <person name="Lindquist E.A."/>
            <person name="Lipzen A."/>
            <person name="Lundell T."/>
            <person name="Morin E."/>
            <person name="Murat C."/>
            <person name="Riley R."/>
            <person name="Ohm R."/>
            <person name="Sun H."/>
            <person name="Tunlid A."/>
            <person name="Henrissat B."/>
            <person name="Grigoriev I.V."/>
            <person name="Hibbett D.S."/>
            <person name="Martin F."/>
        </authorList>
    </citation>
    <scope>NUCLEOTIDE SEQUENCE [LARGE SCALE GENOMIC DNA]</scope>
    <source>
        <strain evidence="3">Foug A</strain>
    </source>
</reference>
<name>A0A0C3A8E8_9AGAM</name>
<protein>
    <submittedName>
        <fullName evidence="2">Uncharacterized protein</fullName>
    </submittedName>
</protein>
<reference evidence="2 3" key="1">
    <citation type="submission" date="2014-04" db="EMBL/GenBank/DDBJ databases">
        <authorList>
            <consortium name="DOE Joint Genome Institute"/>
            <person name="Kuo A."/>
            <person name="Kohler A."/>
            <person name="Nagy L.G."/>
            <person name="Floudas D."/>
            <person name="Copeland A."/>
            <person name="Barry K.W."/>
            <person name="Cichocki N."/>
            <person name="Veneault-Fourrey C."/>
            <person name="LaButti K."/>
            <person name="Lindquist E.A."/>
            <person name="Lipzen A."/>
            <person name="Lundell T."/>
            <person name="Morin E."/>
            <person name="Murat C."/>
            <person name="Sun H."/>
            <person name="Tunlid A."/>
            <person name="Henrissat B."/>
            <person name="Grigoriev I.V."/>
            <person name="Hibbett D.S."/>
            <person name="Martin F."/>
            <person name="Nordberg H.P."/>
            <person name="Cantor M.N."/>
            <person name="Hua S.X."/>
        </authorList>
    </citation>
    <scope>NUCLEOTIDE SEQUENCE [LARGE SCALE GENOMIC DNA]</scope>
    <source>
        <strain evidence="2 3">Foug A</strain>
    </source>
</reference>